<organism evidence="8">
    <name type="scientific">Hydrogenovibrio crunogenus (strain DSM 25203 / XCL-2)</name>
    <name type="common">Thiomicrospira crunogena</name>
    <dbReference type="NCBI Taxonomy" id="317025"/>
    <lineage>
        <taxon>Bacteria</taxon>
        <taxon>Pseudomonadati</taxon>
        <taxon>Pseudomonadota</taxon>
        <taxon>Gammaproteobacteria</taxon>
        <taxon>Thiotrichales</taxon>
        <taxon>Piscirickettsiaceae</taxon>
        <taxon>Hydrogenovibrio</taxon>
    </lineage>
</organism>
<feature type="domain" description="Lipopolysaccharide assembly protein A" evidence="7">
    <location>
        <begin position="39"/>
        <end position="99"/>
    </location>
</feature>
<evidence type="ECO:0000256" key="6">
    <source>
        <dbReference type="SAM" id="Phobius"/>
    </source>
</evidence>
<keyword evidence="4 6" id="KW-0472">Membrane</keyword>
<evidence type="ECO:0000256" key="4">
    <source>
        <dbReference type="ARBA" id="ARBA00023136"/>
    </source>
</evidence>
<evidence type="ECO:0000256" key="2">
    <source>
        <dbReference type="ARBA" id="ARBA00022692"/>
    </source>
</evidence>
<evidence type="ECO:0000256" key="5">
    <source>
        <dbReference type="SAM" id="Coils"/>
    </source>
</evidence>
<dbReference type="eggNOG" id="COG5416">
    <property type="taxonomic scope" value="Bacteria"/>
</dbReference>
<reference evidence="8" key="1">
    <citation type="submission" date="2006-07" db="EMBL/GenBank/DDBJ databases">
        <title>Complete sequence of Thiomicrospira crunogena XCL-2.</title>
        <authorList>
            <consortium name="US DOE Joint Genome Institute"/>
            <person name="Copeland A."/>
            <person name="Lucas S."/>
            <person name="Lapidus A."/>
            <person name="Barry K."/>
            <person name="Detter J.C."/>
            <person name="Glavina del Rio T."/>
            <person name="Hammon N."/>
            <person name="Israni S."/>
            <person name="Dalin E."/>
            <person name="Tice H."/>
            <person name="Pitluck S."/>
            <person name="Chain P."/>
            <person name="Malfatti S."/>
            <person name="Shin M."/>
            <person name="Vergez L."/>
            <person name="Schmutz J."/>
            <person name="Larimer F."/>
            <person name="Land M."/>
            <person name="Hauser L."/>
            <person name="Kyrpides N."/>
            <person name="Lykidis A."/>
            <person name="Scott K.M."/>
            <person name="Sievert S."/>
            <person name="Kerfeld C."/>
            <person name="Freyermuth S."/>
            <person name="Dobrinski K."/>
            <person name="Boller A."/>
            <person name="Fitzpatrick K."/>
            <person name="Thoma P."/>
            <person name="Moore J."/>
            <person name="Richardson P."/>
        </authorList>
    </citation>
    <scope>NUCLEOTIDE SEQUENCE</scope>
    <source>
        <strain evidence="8">XCL-2</strain>
    </source>
</reference>
<name>Q31GC8_HYDCU</name>
<feature type="transmembrane region" description="Helical" evidence="6">
    <location>
        <begin position="58"/>
        <end position="77"/>
    </location>
</feature>
<dbReference type="STRING" id="317025.Tcr_1200"/>
<keyword evidence="2 6" id="KW-0812">Transmembrane</keyword>
<proteinExistence type="predicted"/>
<evidence type="ECO:0000259" key="7">
    <source>
        <dbReference type="Pfam" id="PF06305"/>
    </source>
</evidence>
<keyword evidence="5" id="KW-0175">Coiled coil</keyword>
<dbReference type="HOGENOM" id="CLU_160072_5_0_6"/>
<dbReference type="InterPro" id="IPR010445">
    <property type="entry name" value="LapA_dom"/>
</dbReference>
<keyword evidence="3 6" id="KW-1133">Transmembrane helix</keyword>
<evidence type="ECO:0000256" key="1">
    <source>
        <dbReference type="ARBA" id="ARBA00022475"/>
    </source>
</evidence>
<keyword evidence="1" id="KW-1003">Cell membrane</keyword>
<dbReference type="KEGG" id="tcx:Tcr_1200"/>
<dbReference type="AlphaFoldDB" id="Q31GC8"/>
<protein>
    <recommendedName>
        <fullName evidence="7">Lipopolysaccharide assembly protein A domain-containing protein</fullName>
    </recommendedName>
</protein>
<evidence type="ECO:0000313" key="8">
    <source>
        <dbReference type="EMBL" id="ABB41795.2"/>
    </source>
</evidence>
<evidence type="ECO:0000256" key="3">
    <source>
        <dbReference type="ARBA" id="ARBA00022989"/>
    </source>
</evidence>
<feature type="transmembrane region" description="Helical" evidence="6">
    <location>
        <begin position="20"/>
        <end position="38"/>
    </location>
</feature>
<dbReference type="EMBL" id="CP000109">
    <property type="protein sequence ID" value="ABB41795.2"/>
    <property type="molecule type" value="Genomic_DNA"/>
</dbReference>
<feature type="coiled-coil region" evidence="5">
    <location>
        <begin position="86"/>
        <end position="120"/>
    </location>
</feature>
<gene>
    <name evidence="8" type="ordered locus">Tcr_1200</name>
</gene>
<sequence length="129" mass="15131">MKRVTMFLKHCGPFFMTKIFSFTITILFLLIGLTLGILNPNLVPFDLFWTQIEMPLSLLLAIALVIGMLLASFYFFSQTLKLKWRLKRHEKANKKQLDEIIQLKKQMLELQTQKNDSDKKLLSLETTEH</sequence>
<accession>Q31GC8</accession>
<dbReference type="GO" id="GO:0005886">
    <property type="term" value="C:plasma membrane"/>
    <property type="evidence" value="ECO:0007669"/>
    <property type="project" value="InterPro"/>
</dbReference>
<dbReference type="Pfam" id="PF06305">
    <property type="entry name" value="LapA_dom"/>
    <property type="match status" value="1"/>
</dbReference>